<organism evidence="10 11">
    <name type="scientific">Reticulomyxa filosa</name>
    <dbReference type="NCBI Taxonomy" id="46433"/>
    <lineage>
        <taxon>Eukaryota</taxon>
        <taxon>Sar</taxon>
        <taxon>Rhizaria</taxon>
        <taxon>Retaria</taxon>
        <taxon>Foraminifera</taxon>
        <taxon>Monothalamids</taxon>
        <taxon>Reticulomyxidae</taxon>
        <taxon>Reticulomyxa</taxon>
    </lineage>
</organism>
<protein>
    <recommendedName>
        <fullName evidence="7">Lipase</fullName>
    </recommendedName>
</protein>
<dbReference type="PIRSF" id="PIRSF000862">
    <property type="entry name" value="Steryl_ester_lip"/>
    <property type="match status" value="1"/>
</dbReference>
<keyword evidence="11" id="KW-1185">Reference proteome</keyword>
<dbReference type="Proteomes" id="UP000023152">
    <property type="component" value="Unassembled WGS sequence"/>
</dbReference>
<feature type="domain" description="Partial AB-hydrolase lipase" evidence="9">
    <location>
        <begin position="2"/>
        <end position="64"/>
    </location>
</feature>
<evidence type="ECO:0000256" key="6">
    <source>
        <dbReference type="ARBA" id="ARBA00023180"/>
    </source>
</evidence>
<accession>X6MNF6</accession>
<comment type="caution">
    <text evidence="10">The sequence shown here is derived from an EMBL/GenBank/DDBJ whole genome shotgun (WGS) entry which is preliminary data.</text>
</comment>
<evidence type="ECO:0000256" key="8">
    <source>
        <dbReference type="PIRSR" id="PIRSR000862-1"/>
    </source>
</evidence>
<proteinExistence type="inferred from homology"/>
<dbReference type="Gene3D" id="3.40.50.1820">
    <property type="entry name" value="alpha/beta hydrolase"/>
    <property type="match status" value="1"/>
</dbReference>
<keyword evidence="5" id="KW-0443">Lipid metabolism</keyword>
<dbReference type="InterPro" id="IPR006693">
    <property type="entry name" value="AB_hydrolase_lipase"/>
</dbReference>
<dbReference type="InterPro" id="IPR025483">
    <property type="entry name" value="Lipase_euk"/>
</dbReference>
<evidence type="ECO:0000256" key="2">
    <source>
        <dbReference type="ARBA" id="ARBA00022729"/>
    </source>
</evidence>
<keyword evidence="6" id="KW-0325">Glycoprotein</keyword>
<comment type="similarity">
    <text evidence="1 7">Belongs to the AB hydrolase superfamily. Lipase family.</text>
</comment>
<dbReference type="OMA" id="YACEEHT"/>
<dbReference type="EMBL" id="ASPP01019887">
    <property type="protein sequence ID" value="ETO14640.1"/>
    <property type="molecule type" value="Genomic_DNA"/>
</dbReference>
<dbReference type="PANTHER" id="PTHR11005">
    <property type="entry name" value="LYSOSOMAL ACID LIPASE-RELATED"/>
    <property type="match status" value="1"/>
</dbReference>
<evidence type="ECO:0000313" key="10">
    <source>
        <dbReference type="EMBL" id="ETO14640.1"/>
    </source>
</evidence>
<name>X6MNF6_RETFI</name>
<dbReference type="FunFam" id="3.40.50.1820:FF:000057">
    <property type="entry name" value="Lipase"/>
    <property type="match status" value="1"/>
</dbReference>
<evidence type="ECO:0000313" key="11">
    <source>
        <dbReference type="Proteomes" id="UP000023152"/>
    </source>
</evidence>
<dbReference type="Pfam" id="PF04083">
    <property type="entry name" value="Abhydro_lipase"/>
    <property type="match status" value="1"/>
</dbReference>
<evidence type="ECO:0000256" key="3">
    <source>
        <dbReference type="ARBA" id="ARBA00022801"/>
    </source>
</evidence>
<reference evidence="10 11" key="1">
    <citation type="journal article" date="2013" name="Curr. Biol.">
        <title>The Genome of the Foraminiferan Reticulomyxa filosa.</title>
        <authorList>
            <person name="Glockner G."/>
            <person name="Hulsmann N."/>
            <person name="Schleicher M."/>
            <person name="Noegel A.A."/>
            <person name="Eichinger L."/>
            <person name="Gallinger C."/>
            <person name="Pawlowski J."/>
            <person name="Sierra R."/>
            <person name="Euteneuer U."/>
            <person name="Pillet L."/>
            <person name="Moustafa A."/>
            <person name="Platzer M."/>
            <person name="Groth M."/>
            <person name="Szafranski K."/>
            <person name="Schliwa M."/>
        </authorList>
    </citation>
    <scope>NUCLEOTIDE SEQUENCE [LARGE SCALE GENOMIC DNA]</scope>
</reference>
<evidence type="ECO:0000259" key="9">
    <source>
        <dbReference type="Pfam" id="PF04083"/>
    </source>
</evidence>
<evidence type="ECO:0000256" key="5">
    <source>
        <dbReference type="ARBA" id="ARBA00023098"/>
    </source>
</evidence>
<keyword evidence="3 7" id="KW-0378">Hydrolase</keyword>
<dbReference type="GO" id="GO:0016788">
    <property type="term" value="F:hydrolase activity, acting on ester bonds"/>
    <property type="evidence" value="ECO:0007669"/>
    <property type="project" value="InterPro"/>
</dbReference>
<keyword evidence="2" id="KW-0732">Signal</keyword>
<feature type="active site" description="Charge relay system" evidence="8">
    <location>
        <position position="328"/>
    </location>
</feature>
<dbReference type="SUPFAM" id="SSF53474">
    <property type="entry name" value="alpha/beta-Hydrolases"/>
    <property type="match status" value="1"/>
</dbReference>
<gene>
    <name evidence="10" type="ORF">RFI_22727</name>
</gene>
<sequence>MVEIVAEKGYPIEEHYITTRDGYILGCFRIPYGRHENDNALYIGKPAVFLMHGLLDSSFTWVNNPINESLGYLLADAEKGNHKVLIFFFGGAGGGKKKKKKGYDVWLGNNRGNRYSKSHVKYKVNSDEFWNFSYDEMAKFDVPDQISYVLNYTNQEKLAFVGHSEGTIQMFAAPTFTRDLESKVAIFGALAPVAWVYHCKSPLIDAMALFHVDTLFEALGVRQFLPGTFINIFAPDLCNTTPDMCGLFLELVCGPSQDLNDSRIEVYVSKTPADTSVKNMVSVRRDKFEMFDYGSDQANIDHYGSKDPPQYNATLLNIPTVLYSGTNDWLADPTDVATLMSVLNPAIVIEHKVVDGFAHLDFVWGIHANSEVYYDLISKITQYLGPGKTSS</sequence>
<feature type="active site" description="Charge relay system" evidence="8">
    <location>
        <position position="359"/>
    </location>
</feature>
<dbReference type="OrthoDB" id="9974421at2759"/>
<evidence type="ECO:0000256" key="4">
    <source>
        <dbReference type="ARBA" id="ARBA00022963"/>
    </source>
</evidence>
<dbReference type="GO" id="GO:0016042">
    <property type="term" value="P:lipid catabolic process"/>
    <property type="evidence" value="ECO:0007669"/>
    <property type="project" value="UniProtKB-KW"/>
</dbReference>
<feature type="active site" description="Nucleophile" evidence="8">
    <location>
        <position position="164"/>
    </location>
</feature>
<dbReference type="AlphaFoldDB" id="X6MNF6"/>
<keyword evidence="4 7" id="KW-0442">Lipid degradation</keyword>
<evidence type="ECO:0000256" key="7">
    <source>
        <dbReference type="PIRNR" id="PIRNR000862"/>
    </source>
</evidence>
<dbReference type="InterPro" id="IPR029058">
    <property type="entry name" value="AB_hydrolase_fold"/>
</dbReference>
<evidence type="ECO:0000256" key="1">
    <source>
        <dbReference type="ARBA" id="ARBA00010701"/>
    </source>
</evidence>